<evidence type="ECO:0000313" key="3">
    <source>
        <dbReference type="Proteomes" id="UP000054544"/>
    </source>
</evidence>
<dbReference type="AlphaFoldDB" id="A0A0D9NH53"/>
<organism evidence="2 3">
    <name type="scientific">Metarhizium anisopliae BRIP 53293</name>
    <dbReference type="NCBI Taxonomy" id="1291518"/>
    <lineage>
        <taxon>Eukaryota</taxon>
        <taxon>Fungi</taxon>
        <taxon>Dikarya</taxon>
        <taxon>Ascomycota</taxon>
        <taxon>Pezizomycotina</taxon>
        <taxon>Sordariomycetes</taxon>
        <taxon>Hypocreomycetidae</taxon>
        <taxon>Hypocreales</taxon>
        <taxon>Clavicipitaceae</taxon>
        <taxon>Metarhizium</taxon>
    </lineage>
</organism>
<proteinExistence type="predicted"/>
<gene>
    <name evidence="2" type="ORF">H634G_11504</name>
</gene>
<reference evidence="3" key="1">
    <citation type="journal article" date="2014" name="BMC Genomics">
        <title>The genome sequence of the biocontrol fungus Metarhizium anisopliae and comparative genomics of Metarhizium species.</title>
        <authorList>
            <person name="Pattemore J.A."/>
            <person name="Hane J.K."/>
            <person name="Williams A.H."/>
            <person name="Wilson B.A."/>
            <person name="Stodart B.J."/>
            <person name="Ash G.J."/>
        </authorList>
    </citation>
    <scope>NUCLEOTIDE SEQUENCE [LARGE SCALE GENOMIC DNA]</scope>
    <source>
        <strain evidence="3">BRIP 53293</strain>
    </source>
</reference>
<accession>A0A0D9NH53</accession>
<feature type="region of interest" description="Disordered" evidence="1">
    <location>
        <begin position="30"/>
        <end position="53"/>
    </location>
</feature>
<name>A0A0D9NH53_METAN</name>
<evidence type="ECO:0000256" key="1">
    <source>
        <dbReference type="SAM" id="MobiDB-lite"/>
    </source>
</evidence>
<keyword evidence="3" id="KW-1185">Reference proteome</keyword>
<protein>
    <submittedName>
        <fullName evidence="2">Uncharacterized protein</fullName>
    </submittedName>
</protein>
<dbReference type="Proteomes" id="UP000054544">
    <property type="component" value="Unassembled WGS sequence"/>
</dbReference>
<evidence type="ECO:0000313" key="2">
    <source>
        <dbReference type="EMBL" id="KJK73337.1"/>
    </source>
</evidence>
<sequence>MPLVKAVINTDPSSNIPCLNADLSVNSCNRGDMLDPNNHTKDGDVSPAHTTVS</sequence>
<dbReference type="EMBL" id="KE384941">
    <property type="protein sequence ID" value="KJK73337.1"/>
    <property type="molecule type" value="Genomic_DNA"/>
</dbReference>